<dbReference type="OrthoDB" id="417543at2759"/>
<accession>A0A1Q9CYY0</accession>
<dbReference type="EMBL" id="LSRX01000827">
    <property type="protein sequence ID" value="OLP88133.1"/>
    <property type="molecule type" value="Genomic_DNA"/>
</dbReference>
<proteinExistence type="predicted"/>
<reference evidence="1 2" key="1">
    <citation type="submission" date="2016-02" db="EMBL/GenBank/DDBJ databases">
        <title>Genome analysis of coral dinoflagellate symbionts highlights evolutionary adaptations to a symbiotic lifestyle.</title>
        <authorList>
            <person name="Aranda M."/>
            <person name="Li Y."/>
            <person name="Liew Y.J."/>
            <person name="Baumgarten S."/>
            <person name="Simakov O."/>
            <person name="Wilson M."/>
            <person name="Piel J."/>
            <person name="Ashoor H."/>
            <person name="Bougouffa S."/>
            <person name="Bajic V.B."/>
            <person name="Ryu T."/>
            <person name="Ravasi T."/>
            <person name="Bayer T."/>
            <person name="Micklem G."/>
            <person name="Kim H."/>
            <person name="Bhak J."/>
            <person name="Lajeunesse T.C."/>
            <person name="Voolstra C.R."/>
        </authorList>
    </citation>
    <scope>NUCLEOTIDE SEQUENCE [LARGE SCALE GENOMIC DNA]</scope>
    <source>
        <strain evidence="1 2">CCMP2467</strain>
    </source>
</reference>
<organism evidence="1 2">
    <name type="scientific">Symbiodinium microadriaticum</name>
    <name type="common">Dinoflagellate</name>
    <name type="synonym">Zooxanthella microadriatica</name>
    <dbReference type="NCBI Taxonomy" id="2951"/>
    <lineage>
        <taxon>Eukaryota</taxon>
        <taxon>Sar</taxon>
        <taxon>Alveolata</taxon>
        <taxon>Dinophyceae</taxon>
        <taxon>Suessiales</taxon>
        <taxon>Symbiodiniaceae</taxon>
        <taxon>Symbiodinium</taxon>
    </lineage>
</organism>
<evidence type="ECO:0000313" key="1">
    <source>
        <dbReference type="EMBL" id="OLP88133.1"/>
    </source>
</evidence>
<gene>
    <name evidence="1" type="ORF">AK812_SmicGene30554</name>
</gene>
<keyword evidence="2" id="KW-1185">Reference proteome</keyword>
<sequence length="409" mass="44568">MVTTSLPPAVPTILGGVHGQDNVFLGSVGWVAVGLGAVLTCRFALPWTRLLRDKRDLEHGRIGDLAPDPGKDDGSGWAIPAASPAMQLRSLAAVRQERYPGGGGEQICEGSNAVVVRQGITPASQLRNFVPGNVSPEWRSRDNPVNMAEGRMETPAIVLEDAGHAHQSQSSEMQCDIEDSLTQSPKSVEASAPGVNPALHIREIRSCLAVRQQFRAELESRVADFVQSEELLGSIIRNEKSERQLEERLAEAKALADLVLQTRLLQMSLAELRSAQGEVSTALRTYALHAGADSVMLHRSSRTNDEDDLRSGVLTTPIRHKLHGGVSCFQEKNPARPRGRPLHDGRRDQATLRPAMTGPLRLAPAWRIHSTSHEVACLADVSSYYDAHDFCYGAFLHEDVFLAVELLLS</sequence>
<dbReference type="Proteomes" id="UP000186817">
    <property type="component" value="Unassembled WGS sequence"/>
</dbReference>
<protein>
    <submittedName>
        <fullName evidence="1">Uncharacterized protein</fullName>
    </submittedName>
</protein>
<name>A0A1Q9CYY0_SYMMI</name>
<dbReference type="AlphaFoldDB" id="A0A1Q9CYY0"/>
<evidence type="ECO:0000313" key="2">
    <source>
        <dbReference type="Proteomes" id="UP000186817"/>
    </source>
</evidence>
<comment type="caution">
    <text evidence="1">The sequence shown here is derived from an EMBL/GenBank/DDBJ whole genome shotgun (WGS) entry which is preliminary data.</text>
</comment>